<dbReference type="EMBL" id="JASSZA010000001">
    <property type="protein sequence ID" value="KAK2120110.1"/>
    <property type="molecule type" value="Genomic_DNA"/>
</dbReference>
<keyword evidence="3" id="KW-1185">Reference proteome</keyword>
<feature type="non-terminal residue" evidence="2">
    <location>
        <position position="53"/>
    </location>
</feature>
<protein>
    <submittedName>
        <fullName evidence="2">Uncharacterized protein</fullName>
    </submittedName>
</protein>
<evidence type="ECO:0000313" key="3">
    <source>
        <dbReference type="Proteomes" id="UP001266305"/>
    </source>
</evidence>
<gene>
    <name evidence="2" type="ORF">P7K49_001496</name>
</gene>
<reference evidence="2 3" key="1">
    <citation type="submission" date="2023-05" db="EMBL/GenBank/DDBJ databases">
        <title>B98-5 Cell Line De Novo Hybrid Assembly: An Optical Mapping Approach.</title>
        <authorList>
            <person name="Kananen K."/>
            <person name="Auerbach J.A."/>
            <person name="Kautto E."/>
            <person name="Blachly J.S."/>
        </authorList>
    </citation>
    <scope>NUCLEOTIDE SEQUENCE [LARGE SCALE GENOMIC DNA]</scope>
    <source>
        <strain evidence="2">B95-8</strain>
        <tissue evidence="2">Cell line</tissue>
    </source>
</reference>
<accession>A0ABQ9WEM7</accession>
<proteinExistence type="predicted"/>
<feature type="region of interest" description="Disordered" evidence="1">
    <location>
        <begin position="1"/>
        <end position="53"/>
    </location>
</feature>
<name>A0ABQ9WEM7_SAGOE</name>
<organism evidence="2 3">
    <name type="scientific">Saguinus oedipus</name>
    <name type="common">Cotton-top tamarin</name>
    <name type="synonym">Oedipomidas oedipus</name>
    <dbReference type="NCBI Taxonomy" id="9490"/>
    <lineage>
        <taxon>Eukaryota</taxon>
        <taxon>Metazoa</taxon>
        <taxon>Chordata</taxon>
        <taxon>Craniata</taxon>
        <taxon>Vertebrata</taxon>
        <taxon>Euteleostomi</taxon>
        <taxon>Mammalia</taxon>
        <taxon>Eutheria</taxon>
        <taxon>Euarchontoglires</taxon>
        <taxon>Primates</taxon>
        <taxon>Haplorrhini</taxon>
        <taxon>Platyrrhini</taxon>
        <taxon>Cebidae</taxon>
        <taxon>Callitrichinae</taxon>
        <taxon>Saguinus</taxon>
    </lineage>
</organism>
<evidence type="ECO:0000256" key="1">
    <source>
        <dbReference type="SAM" id="MobiDB-lite"/>
    </source>
</evidence>
<comment type="caution">
    <text evidence="2">The sequence shown here is derived from an EMBL/GenBank/DDBJ whole genome shotgun (WGS) entry which is preliminary data.</text>
</comment>
<feature type="non-terminal residue" evidence="2">
    <location>
        <position position="1"/>
    </location>
</feature>
<sequence length="53" mass="5439">SQRRRDLGSVTSQPGLAGQNLPTAGGSPGTEKPPPCFRTTVLSPAQGLHGLLE</sequence>
<evidence type="ECO:0000313" key="2">
    <source>
        <dbReference type="EMBL" id="KAK2120110.1"/>
    </source>
</evidence>
<dbReference type="Proteomes" id="UP001266305">
    <property type="component" value="Unassembled WGS sequence"/>
</dbReference>